<gene>
    <name evidence="1" type="ORF">V7x_01630</name>
</gene>
<organism evidence="1 2">
    <name type="scientific">Crateriforma conspicua</name>
    <dbReference type="NCBI Taxonomy" id="2527996"/>
    <lineage>
        <taxon>Bacteria</taxon>
        <taxon>Pseudomonadati</taxon>
        <taxon>Planctomycetota</taxon>
        <taxon>Planctomycetia</taxon>
        <taxon>Planctomycetales</taxon>
        <taxon>Planctomycetaceae</taxon>
        <taxon>Crateriforma</taxon>
    </lineage>
</organism>
<evidence type="ECO:0000313" key="2">
    <source>
        <dbReference type="Proteomes" id="UP000316476"/>
    </source>
</evidence>
<comment type="caution">
    <text evidence="1">The sequence shown here is derived from an EMBL/GenBank/DDBJ whole genome shotgun (WGS) entry which is preliminary data.</text>
</comment>
<evidence type="ECO:0000313" key="1">
    <source>
        <dbReference type="EMBL" id="TWU64619.1"/>
    </source>
</evidence>
<protein>
    <submittedName>
        <fullName evidence="1">Uncharacterized protein</fullName>
    </submittedName>
</protein>
<dbReference type="RefSeq" id="WP_146410271.1">
    <property type="nucleotide sequence ID" value="NZ_SJPZ01000001.1"/>
</dbReference>
<reference evidence="1 2" key="1">
    <citation type="submission" date="2019-02" db="EMBL/GenBank/DDBJ databases">
        <title>Deep-cultivation of Planctomycetes and their phenomic and genomic characterization uncovers novel biology.</title>
        <authorList>
            <person name="Wiegand S."/>
            <person name="Jogler M."/>
            <person name="Boedeker C."/>
            <person name="Pinto D."/>
            <person name="Vollmers J."/>
            <person name="Rivas-Marin E."/>
            <person name="Kohn T."/>
            <person name="Peeters S.H."/>
            <person name="Heuer A."/>
            <person name="Rast P."/>
            <person name="Oberbeckmann S."/>
            <person name="Bunk B."/>
            <person name="Jeske O."/>
            <person name="Meyerdierks A."/>
            <person name="Storesund J.E."/>
            <person name="Kallscheuer N."/>
            <person name="Luecker S."/>
            <person name="Lage O.M."/>
            <person name="Pohl T."/>
            <person name="Merkel B.J."/>
            <person name="Hornburger P."/>
            <person name="Mueller R.-W."/>
            <person name="Bruemmer F."/>
            <person name="Labrenz M."/>
            <person name="Spormann A.M."/>
            <person name="Op Den Camp H."/>
            <person name="Overmann J."/>
            <person name="Amann R."/>
            <person name="Jetten M.S.M."/>
            <person name="Mascher T."/>
            <person name="Medema M.H."/>
            <person name="Devos D.P."/>
            <person name="Kaster A.-K."/>
            <person name="Ovreas L."/>
            <person name="Rohde M."/>
            <person name="Galperin M.Y."/>
            <person name="Jogler C."/>
        </authorList>
    </citation>
    <scope>NUCLEOTIDE SEQUENCE [LARGE SCALE GENOMIC DNA]</scope>
    <source>
        <strain evidence="1 2">V7</strain>
    </source>
</reference>
<sequence>MRPRRCSIFQKDRSHTDSIEPLSDFDALEIPRQNVESAARADHDCGAIRLIGGWKVDVELWPTDVSEFDDPLTGDQFILRRGLIAFILLHQGRGYGDFSLGPEIKHHRICMKRDGNAAQGSEKRLSHWIVFSVM</sequence>
<dbReference type="AlphaFoldDB" id="A0A5C6FNX2"/>
<accession>A0A5C6FNX2</accession>
<dbReference type="EMBL" id="SJPZ01000001">
    <property type="protein sequence ID" value="TWU64619.1"/>
    <property type="molecule type" value="Genomic_DNA"/>
</dbReference>
<name>A0A5C6FNX2_9PLAN</name>
<proteinExistence type="predicted"/>
<dbReference type="Proteomes" id="UP000316476">
    <property type="component" value="Unassembled WGS sequence"/>
</dbReference>